<protein>
    <submittedName>
        <fullName evidence="1">Uncharacterized protein</fullName>
    </submittedName>
</protein>
<dbReference type="RefSeq" id="WP_239427494.1">
    <property type="nucleotide sequence ID" value="NZ_CP021524.1"/>
</dbReference>
<proteinExistence type="predicted"/>
<dbReference type="Proteomes" id="UP000195633">
    <property type="component" value="Chromosome"/>
</dbReference>
<organism evidence="1 2">
    <name type="scientific">Acetobacter ascendens</name>
    <dbReference type="NCBI Taxonomy" id="481146"/>
    <lineage>
        <taxon>Bacteria</taxon>
        <taxon>Pseudomonadati</taxon>
        <taxon>Pseudomonadota</taxon>
        <taxon>Alphaproteobacteria</taxon>
        <taxon>Acetobacterales</taxon>
        <taxon>Acetobacteraceae</taxon>
        <taxon>Acetobacter</taxon>
    </lineage>
</organism>
<gene>
    <name evidence="1" type="ORF">S101447_00672</name>
</gene>
<sequence>MPHPHNAPAHHTTAQRAQIHLGGAQGGPAQNGTEPQVRAYHGARVAQAEGAGAITHTPHTRHGGGYTPAPPDMQALFAAKREGVALTAQDMPPDVEAQAQACWQRVQLAMQPVSQPVVAAWLKKLGQLVSNPPGAADAAAQCRAIYEVCADIPAGAWCPQARLAWARQPARNGYPVGARWPAPAELRAVLLPFANIIWRDAHGCKALLGLHTRTP</sequence>
<name>A0A1Y0UVH1_9PROT</name>
<evidence type="ECO:0000313" key="2">
    <source>
        <dbReference type="Proteomes" id="UP000195633"/>
    </source>
</evidence>
<dbReference type="AlphaFoldDB" id="A0A1Y0UVH1"/>
<dbReference type="EMBL" id="CP021524">
    <property type="protein sequence ID" value="ARW09775.1"/>
    <property type="molecule type" value="Genomic_DNA"/>
</dbReference>
<reference evidence="1 2" key="1">
    <citation type="submission" date="2017-05" db="EMBL/GenBank/DDBJ databases">
        <title>Genome sequence of Acetobacter pasteurianus subsp. ascendens strain SRCM101447.</title>
        <authorList>
            <person name="Cho S.H."/>
        </authorList>
    </citation>
    <scope>NUCLEOTIDE SEQUENCE [LARGE SCALE GENOMIC DNA]</scope>
    <source>
        <strain evidence="1 2">SRCM101447</strain>
    </source>
</reference>
<evidence type="ECO:0000313" key="1">
    <source>
        <dbReference type="EMBL" id="ARW09775.1"/>
    </source>
</evidence>
<accession>A0A1Y0UVH1</accession>